<dbReference type="EMBL" id="UOEZ01000023">
    <property type="protein sequence ID" value="VAW35291.1"/>
    <property type="molecule type" value="Genomic_DNA"/>
</dbReference>
<dbReference type="PANTHER" id="PTHR48100:SF10">
    <property type="entry name" value="2-CARBOXY-D-ARABINITOL-1-PHOSPHATASE-RELATED"/>
    <property type="match status" value="1"/>
</dbReference>
<dbReference type="SUPFAM" id="SSF53254">
    <property type="entry name" value="Phosphoglycerate mutase-like"/>
    <property type="match status" value="1"/>
</dbReference>
<evidence type="ECO:0000313" key="1">
    <source>
        <dbReference type="EMBL" id="VAW35291.1"/>
    </source>
</evidence>
<reference evidence="1" key="1">
    <citation type="submission" date="2018-06" db="EMBL/GenBank/DDBJ databases">
        <authorList>
            <person name="Zhirakovskaya E."/>
        </authorList>
    </citation>
    <scope>NUCLEOTIDE SEQUENCE</scope>
</reference>
<dbReference type="SMART" id="SM00855">
    <property type="entry name" value="PGAM"/>
    <property type="match status" value="1"/>
</dbReference>
<proteinExistence type="predicted"/>
<dbReference type="Pfam" id="PF00300">
    <property type="entry name" value="His_Phos_1"/>
    <property type="match status" value="1"/>
</dbReference>
<keyword evidence="1" id="KW-0378">Hydrolase</keyword>
<gene>
    <name evidence="1" type="ORF">MNBD_DELTA02-704</name>
</gene>
<dbReference type="InterPro" id="IPR050275">
    <property type="entry name" value="PGM_Phosphatase"/>
</dbReference>
<dbReference type="EC" id="3.1.3.73" evidence="1"/>
<dbReference type="AlphaFoldDB" id="A0A3B0UWG4"/>
<accession>A0A3B0UWG4</accession>
<sequence length="214" mass="23605">MKVKATRLYLARHGQVVGHDEFRYHGHFDVALTDKGLEQSERLSLFLADKEIKAVYSSDLQRSVIGAGKVASALGLSTAGELVELRELHLGRWEGLTRAEAVAKFPEDDGFTFQDLANSKIEGGESLTDLGTRVMPAIEGIIKENQGRHICVVAHGGVNRVILMQAMGLPVENFFRIEQDYGGLNIIDYFSDGRSIVKMLNGGPNQEMGRTIIY</sequence>
<dbReference type="InterPro" id="IPR013078">
    <property type="entry name" value="His_Pase_superF_clade-1"/>
</dbReference>
<dbReference type="InterPro" id="IPR029033">
    <property type="entry name" value="His_PPase_superfam"/>
</dbReference>
<name>A0A3B0UWG4_9ZZZZ</name>
<protein>
    <submittedName>
        <fullName evidence="1">Alpha-ribazole-5'-phosphate phosphatase</fullName>
        <ecNumber evidence="1">3.1.3.73</ecNumber>
    </submittedName>
</protein>
<organism evidence="1">
    <name type="scientific">hydrothermal vent metagenome</name>
    <dbReference type="NCBI Taxonomy" id="652676"/>
    <lineage>
        <taxon>unclassified sequences</taxon>
        <taxon>metagenomes</taxon>
        <taxon>ecological metagenomes</taxon>
    </lineage>
</organism>
<dbReference type="CDD" id="cd07067">
    <property type="entry name" value="HP_PGM_like"/>
    <property type="match status" value="1"/>
</dbReference>
<dbReference type="PIRSF" id="PIRSF000709">
    <property type="entry name" value="6PFK_2-Ptase"/>
    <property type="match status" value="1"/>
</dbReference>
<dbReference type="GO" id="GO:0043755">
    <property type="term" value="F:alpha-ribazole phosphatase activity"/>
    <property type="evidence" value="ECO:0007669"/>
    <property type="project" value="UniProtKB-EC"/>
</dbReference>
<dbReference type="PANTHER" id="PTHR48100">
    <property type="entry name" value="BROAD-SPECIFICITY PHOSPHATASE YOR283W-RELATED"/>
    <property type="match status" value="1"/>
</dbReference>
<dbReference type="Gene3D" id="3.40.50.1240">
    <property type="entry name" value="Phosphoglycerate mutase-like"/>
    <property type="match status" value="1"/>
</dbReference>